<feature type="chain" id="PRO_5040218333" evidence="6">
    <location>
        <begin position="17"/>
        <end position="123"/>
    </location>
</feature>
<keyword evidence="8" id="KW-1185">Reference proteome</keyword>
<evidence type="ECO:0000313" key="7">
    <source>
        <dbReference type="EMBL" id="CAG9809045.1"/>
    </source>
</evidence>
<comment type="subcellular location">
    <subcellularLocation>
        <location evidence="1">Secreted</location>
    </subcellularLocation>
</comment>
<dbReference type="CDD" id="cd23992">
    <property type="entry name" value="PBP_GOBP"/>
    <property type="match status" value="1"/>
</dbReference>
<dbReference type="SMART" id="SM00708">
    <property type="entry name" value="PhBP"/>
    <property type="match status" value="1"/>
</dbReference>
<evidence type="ECO:0000256" key="2">
    <source>
        <dbReference type="ARBA" id="ARBA00008098"/>
    </source>
</evidence>
<feature type="signal peptide" evidence="6">
    <location>
        <begin position="1"/>
        <end position="16"/>
    </location>
</feature>
<name>A0A9N9S5G2_9DIPT</name>
<evidence type="ECO:0000256" key="1">
    <source>
        <dbReference type="ARBA" id="ARBA00004613"/>
    </source>
</evidence>
<dbReference type="PANTHER" id="PTHR11857">
    <property type="entry name" value="ODORANT BINDING PROTEIN-RELATED"/>
    <property type="match status" value="1"/>
</dbReference>
<dbReference type="SUPFAM" id="SSF47565">
    <property type="entry name" value="Insect pheromone/odorant-binding proteins"/>
    <property type="match status" value="1"/>
</dbReference>
<proteinExistence type="inferred from homology"/>
<reference evidence="7" key="1">
    <citation type="submission" date="2022-01" db="EMBL/GenBank/DDBJ databases">
        <authorList>
            <person name="King R."/>
        </authorList>
    </citation>
    <scope>NUCLEOTIDE SEQUENCE</scope>
</reference>
<dbReference type="PANTHER" id="PTHR11857:SF46">
    <property type="entry name" value="GENERAL ODORANT-BINDING PROTEIN 99A-RELATED"/>
    <property type="match status" value="1"/>
</dbReference>
<dbReference type="GO" id="GO:0005615">
    <property type="term" value="C:extracellular space"/>
    <property type="evidence" value="ECO:0007669"/>
    <property type="project" value="TreeGrafter"/>
</dbReference>
<sequence length="123" mass="14120">MKLILVISAVIFVVAANTEQYRAQCIEELNIQQETIQQFRKGQYDEHVPCFTECVFKKMGAFSDGHFNIEALTKILGSDTKTPEELRSDIEGCIDNTKTDNCQKSFAAFTCFKQKNLYKIRRP</sequence>
<dbReference type="InterPro" id="IPR006170">
    <property type="entry name" value="PBP/GOBP"/>
</dbReference>
<dbReference type="GO" id="GO:0007608">
    <property type="term" value="P:sensory perception of smell"/>
    <property type="evidence" value="ECO:0007669"/>
    <property type="project" value="TreeGrafter"/>
</dbReference>
<evidence type="ECO:0000313" key="8">
    <source>
        <dbReference type="Proteomes" id="UP001153620"/>
    </source>
</evidence>
<protein>
    <submittedName>
        <fullName evidence="7">Uncharacterized protein</fullName>
    </submittedName>
</protein>
<keyword evidence="3" id="KW-0964">Secreted</keyword>
<dbReference type="OrthoDB" id="5978988at2759"/>
<reference evidence="7" key="2">
    <citation type="submission" date="2022-10" db="EMBL/GenBank/DDBJ databases">
        <authorList>
            <consortium name="ENA_rothamsted_submissions"/>
            <consortium name="culmorum"/>
            <person name="King R."/>
        </authorList>
    </citation>
    <scope>NUCLEOTIDE SEQUENCE</scope>
</reference>
<evidence type="ECO:0000256" key="5">
    <source>
        <dbReference type="ARBA" id="ARBA00023157"/>
    </source>
</evidence>
<dbReference type="Gene3D" id="1.10.238.20">
    <property type="entry name" value="Pheromone/general odorant binding protein domain"/>
    <property type="match status" value="1"/>
</dbReference>
<evidence type="ECO:0000256" key="4">
    <source>
        <dbReference type="ARBA" id="ARBA00022729"/>
    </source>
</evidence>
<gene>
    <name evidence="7" type="ORF">CHIRRI_LOCUS11877</name>
</gene>
<dbReference type="Pfam" id="PF01395">
    <property type="entry name" value="PBP_GOBP"/>
    <property type="match status" value="1"/>
</dbReference>
<accession>A0A9N9S5G2</accession>
<comment type="similarity">
    <text evidence="2">Belongs to the PBP/GOBP family.</text>
</comment>
<dbReference type="InterPro" id="IPR036728">
    <property type="entry name" value="PBP_GOBP_sf"/>
</dbReference>
<keyword evidence="4 6" id="KW-0732">Signal</keyword>
<evidence type="ECO:0000256" key="3">
    <source>
        <dbReference type="ARBA" id="ARBA00022525"/>
    </source>
</evidence>
<dbReference type="Proteomes" id="UP001153620">
    <property type="component" value="Chromosome 3"/>
</dbReference>
<keyword evidence="5" id="KW-1015">Disulfide bond</keyword>
<evidence type="ECO:0000256" key="6">
    <source>
        <dbReference type="SAM" id="SignalP"/>
    </source>
</evidence>
<organism evidence="7 8">
    <name type="scientific">Chironomus riparius</name>
    <dbReference type="NCBI Taxonomy" id="315576"/>
    <lineage>
        <taxon>Eukaryota</taxon>
        <taxon>Metazoa</taxon>
        <taxon>Ecdysozoa</taxon>
        <taxon>Arthropoda</taxon>
        <taxon>Hexapoda</taxon>
        <taxon>Insecta</taxon>
        <taxon>Pterygota</taxon>
        <taxon>Neoptera</taxon>
        <taxon>Endopterygota</taxon>
        <taxon>Diptera</taxon>
        <taxon>Nematocera</taxon>
        <taxon>Chironomoidea</taxon>
        <taxon>Chironomidae</taxon>
        <taxon>Chironominae</taxon>
        <taxon>Chironomus</taxon>
    </lineage>
</organism>
<dbReference type="EMBL" id="OU895879">
    <property type="protein sequence ID" value="CAG9809045.1"/>
    <property type="molecule type" value="Genomic_DNA"/>
</dbReference>
<dbReference type="GO" id="GO:0005549">
    <property type="term" value="F:odorant binding"/>
    <property type="evidence" value="ECO:0007669"/>
    <property type="project" value="InterPro"/>
</dbReference>
<dbReference type="AlphaFoldDB" id="A0A9N9S5G2"/>